<feature type="region of interest" description="Disordered" evidence="1">
    <location>
        <begin position="342"/>
        <end position="370"/>
    </location>
</feature>
<organism evidence="3 4">
    <name type="scientific">Bordetella ansorpii</name>
    <dbReference type="NCBI Taxonomy" id="288768"/>
    <lineage>
        <taxon>Bacteria</taxon>
        <taxon>Pseudomonadati</taxon>
        <taxon>Pseudomonadota</taxon>
        <taxon>Betaproteobacteria</taxon>
        <taxon>Burkholderiales</taxon>
        <taxon>Alcaligenaceae</taxon>
        <taxon>Bordetella</taxon>
    </lineage>
</organism>
<dbReference type="Proteomes" id="UP000077037">
    <property type="component" value="Unassembled WGS sequence"/>
</dbReference>
<dbReference type="Gene3D" id="1.10.10.2830">
    <property type="match status" value="1"/>
</dbReference>
<dbReference type="GO" id="GO:0005694">
    <property type="term" value="C:chromosome"/>
    <property type="evidence" value="ECO:0007669"/>
    <property type="project" value="TreeGrafter"/>
</dbReference>
<dbReference type="PANTHER" id="PTHR33375:SF7">
    <property type="entry name" value="CHROMOSOME 2-PARTITIONING PROTEIN PARB-RELATED"/>
    <property type="match status" value="1"/>
</dbReference>
<evidence type="ECO:0000259" key="2">
    <source>
        <dbReference type="SMART" id="SM00470"/>
    </source>
</evidence>
<dbReference type="GO" id="GO:0007059">
    <property type="term" value="P:chromosome segregation"/>
    <property type="evidence" value="ECO:0007669"/>
    <property type="project" value="TreeGrafter"/>
</dbReference>
<feature type="region of interest" description="Disordered" evidence="1">
    <location>
        <begin position="661"/>
        <end position="698"/>
    </location>
</feature>
<evidence type="ECO:0000313" key="4">
    <source>
        <dbReference type="Proteomes" id="UP000077037"/>
    </source>
</evidence>
<dbReference type="CDD" id="cd16406">
    <property type="entry name" value="ParB_N_like"/>
    <property type="match status" value="1"/>
</dbReference>
<evidence type="ECO:0000313" key="3">
    <source>
        <dbReference type="EMBL" id="SAI46818.1"/>
    </source>
</evidence>
<sequence>MKVTNTELAAVQAASPRQDIAHSALRLTDKYQARPRESLKTDPEVRELRATIAAMGGMILQNLIVVDNGDGTYDVCAGGRRWTALSMLIEAGELPADHPVPCLIIPARHALNASLIENIARKAMHPADVFTTYARLRAENWSVPEIAIAHGVSEVAVRKLLALGEVAPALLAQFRKGSIELADMQALASVPDHARQQAAWQAARHNHPYRRAAYIRQLLADAEIRGDSVLARYITVAAYERDGGNVRRDLFAKRGEDVYLTDVDKVRVMVVDKLKRSKLARTVGKESWAWVEFAPSFGHEQRSEYGQVQPVKREPTVQEAARLQELDAQLDDLDQRIDAMRPAWEDDSDEDEAGDEDDDQDDDQDGEDAGQDAQLAALQRERLVLGQQRHDLLRALRDYPTEFKALAGTIVYLDASGEPAASRGLVREQAREAVAALVRAHGGTEDATDVQLPRTKQRAEFSAPLVRRLQAQRTIALQAEVMIRPQLVQALLIEQLLGRNPGTDVFDLRADSAHDDLCAVDDAMRDSPAWRAVQERYRTVMADLPEDEHAVLPWLLAQSQDRLNAMLALLLARIVYRREARSQAAPTEHLDRLAELVDLDMTTWWTATERSYLGHVSKAQIAQAVTEGRDPSSGASITGMKKANAVQTAQALLAGTGWLPGPLRRVPVATDPATTDPGTTQASPDVAPAEPDPALATV</sequence>
<dbReference type="EMBL" id="FKBS01000025">
    <property type="protein sequence ID" value="SAI46818.1"/>
    <property type="molecule type" value="Genomic_DNA"/>
</dbReference>
<dbReference type="PANTHER" id="PTHR33375">
    <property type="entry name" value="CHROMOSOME-PARTITIONING PROTEIN PARB-RELATED"/>
    <property type="match status" value="1"/>
</dbReference>
<evidence type="ECO:0000256" key="1">
    <source>
        <dbReference type="SAM" id="MobiDB-lite"/>
    </source>
</evidence>
<dbReference type="AlphaFoldDB" id="A0A157QMH3"/>
<dbReference type="SUPFAM" id="SSF110849">
    <property type="entry name" value="ParB/Sulfiredoxin"/>
    <property type="match status" value="1"/>
</dbReference>
<dbReference type="InterPro" id="IPR036086">
    <property type="entry name" value="ParB/Sulfiredoxin_sf"/>
</dbReference>
<proteinExistence type="predicted"/>
<dbReference type="SMART" id="SM00470">
    <property type="entry name" value="ParB"/>
    <property type="match status" value="1"/>
</dbReference>
<dbReference type="SUPFAM" id="SSF109709">
    <property type="entry name" value="KorB DNA-binding domain-like"/>
    <property type="match status" value="1"/>
</dbReference>
<accession>A0A157QMH3</accession>
<dbReference type="RefSeq" id="WP_066416766.1">
    <property type="nucleotide sequence ID" value="NZ_FKBS01000025.1"/>
</dbReference>
<feature type="compositionally biased region" description="Low complexity" evidence="1">
    <location>
        <begin position="666"/>
        <end position="680"/>
    </location>
</feature>
<gene>
    <name evidence="3" type="ORF">SAMEA1982600_03724</name>
</gene>
<dbReference type="Gene3D" id="3.90.1530.30">
    <property type="match status" value="1"/>
</dbReference>
<protein>
    <submittedName>
        <fullName evidence="3">ParB-like nuclease</fullName>
    </submittedName>
</protein>
<name>A0A157QMH3_9BORD</name>
<dbReference type="Pfam" id="PF02195">
    <property type="entry name" value="ParB_N"/>
    <property type="match status" value="1"/>
</dbReference>
<dbReference type="InterPro" id="IPR050336">
    <property type="entry name" value="Chromosome_partition/occlusion"/>
</dbReference>
<dbReference type="InterPro" id="IPR003115">
    <property type="entry name" value="ParB_N"/>
</dbReference>
<feature type="compositionally biased region" description="Acidic residues" evidence="1">
    <location>
        <begin position="345"/>
        <end position="370"/>
    </location>
</feature>
<dbReference type="OrthoDB" id="9813122at2"/>
<feature type="domain" description="ParB-like N-terminal" evidence="2">
    <location>
        <begin position="24"/>
        <end position="119"/>
    </location>
</feature>
<reference evidence="3 4" key="1">
    <citation type="submission" date="2016-03" db="EMBL/GenBank/DDBJ databases">
        <authorList>
            <consortium name="Pathogen Informatics"/>
        </authorList>
    </citation>
    <scope>NUCLEOTIDE SEQUENCE [LARGE SCALE GENOMIC DNA]</scope>
    <source>
        <strain evidence="3 4">NCTC13364</strain>
    </source>
</reference>